<evidence type="ECO:0000256" key="1">
    <source>
        <dbReference type="SAM" id="SignalP"/>
    </source>
</evidence>
<sequence precursor="true">MKAFTASLAFFLLIASQGAYTQETAVELDLRRIAPQDAHLVVYARHNPERDYQRPLFANVWSKFKEEKLGDRFLKIITSRMSEKDLTQAQSVIDEFRAALEPLSNVAIWDCEEVVVAQVMQFPSNQSLVALRLPEGSAPEFEATFKNLFALVEKYSEGKVPLSTIQHGETQILSMGLPAEVPLQPSCARIDDVVFFSTSQSMLTTALSALEDENAVSKFDDPRLVEALKHLPTPEDSLTFFDGKQLFSKLRGLGDFIRQQSKANNNEENLARFNHIFNLVMDEVSVIDYEVTVETTDGHENRSDSLGRYEEGAENTLIGQLALGGKPFEDWQSWIPADAEGYTLSSGVRLHAAYDHLMEILNSQFPETKDALQKFAEVQDQIDLHLDKDILQSFSGESVSVTLPSEGGGQENFTAIRCTNPERIRDLLHRLIQGLSQIPALESQQLALVESESLDGFETLNASILGAFNLKPVIGFHDSWLMIGSNANTIERVLAARAGEAERIGTSEHFAKFHLPAQDAVQSLSYTNLRASIENGADMIRKVGGIAPLFLGMVGGNANTDQLKPVTEIIALLPSVANVVEEFDFYDSKLSLVKEGPMPRTYLKQSVTLIEVPEATSEAE</sequence>
<evidence type="ECO:0000313" key="3">
    <source>
        <dbReference type="Proteomes" id="UP000323917"/>
    </source>
</evidence>
<evidence type="ECO:0000313" key="2">
    <source>
        <dbReference type="EMBL" id="QEG34516.1"/>
    </source>
</evidence>
<dbReference type="EMBL" id="CP042913">
    <property type="protein sequence ID" value="QEG34516.1"/>
    <property type="molecule type" value="Genomic_DNA"/>
</dbReference>
<organism evidence="2 3">
    <name type="scientific">Bythopirellula goksoeyrii</name>
    <dbReference type="NCBI Taxonomy" id="1400387"/>
    <lineage>
        <taxon>Bacteria</taxon>
        <taxon>Pseudomonadati</taxon>
        <taxon>Planctomycetota</taxon>
        <taxon>Planctomycetia</taxon>
        <taxon>Pirellulales</taxon>
        <taxon>Lacipirellulaceae</taxon>
        <taxon>Bythopirellula</taxon>
    </lineage>
</organism>
<evidence type="ECO:0008006" key="4">
    <source>
        <dbReference type="Google" id="ProtNLM"/>
    </source>
</evidence>
<dbReference type="OrthoDB" id="227421at2"/>
<feature type="signal peptide" evidence="1">
    <location>
        <begin position="1"/>
        <end position="21"/>
    </location>
</feature>
<gene>
    <name evidence="2" type="ORF">Pr1d_17960</name>
</gene>
<keyword evidence="1" id="KW-0732">Signal</keyword>
<name>A0A5B9QC76_9BACT</name>
<protein>
    <recommendedName>
        <fullName evidence="4">DUF3352 domain-containing protein</fullName>
    </recommendedName>
</protein>
<dbReference type="AlphaFoldDB" id="A0A5B9QC76"/>
<accession>A0A5B9QC76</accession>
<dbReference type="Proteomes" id="UP000323917">
    <property type="component" value="Chromosome"/>
</dbReference>
<keyword evidence="3" id="KW-1185">Reference proteome</keyword>
<reference evidence="2 3" key="1">
    <citation type="submission" date="2019-08" db="EMBL/GenBank/DDBJ databases">
        <title>Deep-cultivation of Planctomycetes and their phenomic and genomic characterization uncovers novel biology.</title>
        <authorList>
            <person name="Wiegand S."/>
            <person name="Jogler M."/>
            <person name="Boedeker C."/>
            <person name="Pinto D."/>
            <person name="Vollmers J."/>
            <person name="Rivas-Marin E."/>
            <person name="Kohn T."/>
            <person name="Peeters S.H."/>
            <person name="Heuer A."/>
            <person name="Rast P."/>
            <person name="Oberbeckmann S."/>
            <person name="Bunk B."/>
            <person name="Jeske O."/>
            <person name="Meyerdierks A."/>
            <person name="Storesund J.E."/>
            <person name="Kallscheuer N."/>
            <person name="Luecker S."/>
            <person name="Lage O.M."/>
            <person name="Pohl T."/>
            <person name="Merkel B.J."/>
            <person name="Hornburger P."/>
            <person name="Mueller R.-W."/>
            <person name="Bruemmer F."/>
            <person name="Labrenz M."/>
            <person name="Spormann A.M."/>
            <person name="Op den Camp H."/>
            <person name="Overmann J."/>
            <person name="Amann R."/>
            <person name="Jetten M.S.M."/>
            <person name="Mascher T."/>
            <person name="Medema M.H."/>
            <person name="Devos D.P."/>
            <person name="Kaster A.-K."/>
            <person name="Ovreas L."/>
            <person name="Rohde M."/>
            <person name="Galperin M.Y."/>
            <person name="Jogler C."/>
        </authorList>
    </citation>
    <scope>NUCLEOTIDE SEQUENCE [LARGE SCALE GENOMIC DNA]</scope>
    <source>
        <strain evidence="2 3">Pr1d</strain>
    </source>
</reference>
<feature type="chain" id="PRO_5022678053" description="DUF3352 domain-containing protein" evidence="1">
    <location>
        <begin position="22"/>
        <end position="620"/>
    </location>
</feature>
<dbReference type="RefSeq" id="WP_148073159.1">
    <property type="nucleotide sequence ID" value="NZ_CP042913.1"/>
</dbReference>
<proteinExistence type="predicted"/>
<dbReference type="KEGG" id="bgok:Pr1d_17960"/>